<dbReference type="InterPro" id="IPR035992">
    <property type="entry name" value="Ricin_B-like_lectins"/>
</dbReference>
<evidence type="ECO:0000313" key="1">
    <source>
        <dbReference type="EMBL" id="KAJ7342400.1"/>
    </source>
</evidence>
<sequence length="166" mass="17537">MVQLISNVTAAATAATLLRILDFQQQNGFDLASSQCNEFTPVQSFTVSPGVTNQHWTLAGGPSAFQIISSACNTFLTYPGAGTPSLALRSQATSRSTPASSWVLILADPGPAGSAGAWNIVEASSGMYLTAWDQDHDAAVMSNGSPLTLERGNPNDTRQQFWFVPV</sequence>
<dbReference type="SUPFAM" id="SSF50370">
    <property type="entry name" value="Ricin B-like lectins"/>
    <property type="match status" value="1"/>
</dbReference>
<dbReference type="AlphaFoldDB" id="A0AAD6ZVK9"/>
<dbReference type="Gene3D" id="2.80.10.50">
    <property type="match status" value="1"/>
</dbReference>
<proteinExistence type="predicted"/>
<accession>A0AAD6ZVK9</accession>
<gene>
    <name evidence="1" type="ORF">DFH08DRAFT_874195</name>
</gene>
<organism evidence="1 2">
    <name type="scientific">Mycena albidolilacea</name>
    <dbReference type="NCBI Taxonomy" id="1033008"/>
    <lineage>
        <taxon>Eukaryota</taxon>
        <taxon>Fungi</taxon>
        <taxon>Dikarya</taxon>
        <taxon>Basidiomycota</taxon>
        <taxon>Agaricomycotina</taxon>
        <taxon>Agaricomycetes</taxon>
        <taxon>Agaricomycetidae</taxon>
        <taxon>Agaricales</taxon>
        <taxon>Marasmiineae</taxon>
        <taxon>Mycenaceae</taxon>
        <taxon>Mycena</taxon>
    </lineage>
</organism>
<evidence type="ECO:0000313" key="2">
    <source>
        <dbReference type="Proteomes" id="UP001218218"/>
    </source>
</evidence>
<evidence type="ECO:0008006" key="3">
    <source>
        <dbReference type="Google" id="ProtNLM"/>
    </source>
</evidence>
<name>A0AAD6ZVK9_9AGAR</name>
<reference evidence="1" key="1">
    <citation type="submission" date="2023-03" db="EMBL/GenBank/DDBJ databases">
        <title>Massive genome expansion in bonnet fungi (Mycena s.s.) driven by repeated elements and novel gene families across ecological guilds.</title>
        <authorList>
            <consortium name="Lawrence Berkeley National Laboratory"/>
            <person name="Harder C.B."/>
            <person name="Miyauchi S."/>
            <person name="Viragh M."/>
            <person name="Kuo A."/>
            <person name="Thoen E."/>
            <person name="Andreopoulos B."/>
            <person name="Lu D."/>
            <person name="Skrede I."/>
            <person name="Drula E."/>
            <person name="Henrissat B."/>
            <person name="Morin E."/>
            <person name="Kohler A."/>
            <person name="Barry K."/>
            <person name="LaButti K."/>
            <person name="Morin E."/>
            <person name="Salamov A."/>
            <person name="Lipzen A."/>
            <person name="Mereny Z."/>
            <person name="Hegedus B."/>
            <person name="Baldrian P."/>
            <person name="Stursova M."/>
            <person name="Weitz H."/>
            <person name="Taylor A."/>
            <person name="Grigoriev I.V."/>
            <person name="Nagy L.G."/>
            <person name="Martin F."/>
            <person name="Kauserud H."/>
        </authorList>
    </citation>
    <scope>NUCLEOTIDE SEQUENCE</scope>
    <source>
        <strain evidence="1">CBHHK002</strain>
    </source>
</reference>
<comment type="caution">
    <text evidence="1">The sequence shown here is derived from an EMBL/GenBank/DDBJ whole genome shotgun (WGS) entry which is preliminary data.</text>
</comment>
<protein>
    <recommendedName>
        <fullName evidence="3">Ricin B lectin domain-containing protein</fullName>
    </recommendedName>
</protein>
<dbReference type="EMBL" id="JARIHO010000025">
    <property type="protein sequence ID" value="KAJ7342400.1"/>
    <property type="molecule type" value="Genomic_DNA"/>
</dbReference>
<keyword evidence="2" id="KW-1185">Reference proteome</keyword>
<dbReference type="Proteomes" id="UP001218218">
    <property type="component" value="Unassembled WGS sequence"/>
</dbReference>